<accession>A0A177AHU0</accession>
<dbReference type="VEuPathDB" id="FungiDB:GMDG_07795"/>
<protein>
    <submittedName>
        <fullName evidence="2">Uncharacterized protein</fullName>
    </submittedName>
</protein>
<dbReference type="EMBL" id="KV441391">
    <property type="protein sequence ID" value="OAF60744.1"/>
    <property type="molecule type" value="Genomic_DNA"/>
</dbReference>
<feature type="region of interest" description="Disordered" evidence="1">
    <location>
        <begin position="215"/>
        <end position="310"/>
    </location>
</feature>
<dbReference type="GeneID" id="36286390"/>
<evidence type="ECO:0000313" key="2">
    <source>
        <dbReference type="EMBL" id="OAF60744.1"/>
    </source>
</evidence>
<dbReference type="AlphaFoldDB" id="A0A177AHU0"/>
<name>A0A177AHU0_9PEZI</name>
<dbReference type="OrthoDB" id="4338738at2759"/>
<feature type="compositionally biased region" description="Basic and acidic residues" evidence="1">
    <location>
        <begin position="221"/>
        <end position="230"/>
    </location>
</feature>
<organism evidence="2">
    <name type="scientific">Pseudogymnoascus destructans</name>
    <dbReference type="NCBI Taxonomy" id="655981"/>
    <lineage>
        <taxon>Eukaryota</taxon>
        <taxon>Fungi</taxon>
        <taxon>Dikarya</taxon>
        <taxon>Ascomycota</taxon>
        <taxon>Pezizomycotina</taxon>
        <taxon>Leotiomycetes</taxon>
        <taxon>Thelebolales</taxon>
        <taxon>Thelebolaceae</taxon>
        <taxon>Pseudogymnoascus</taxon>
    </lineage>
</organism>
<proteinExistence type="predicted"/>
<dbReference type="RefSeq" id="XP_024326025.1">
    <property type="nucleotide sequence ID" value="XM_024466961.1"/>
</dbReference>
<dbReference type="Proteomes" id="UP000077154">
    <property type="component" value="Unassembled WGS sequence"/>
</dbReference>
<reference evidence="2" key="1">
    <citation type="submission" date="2016-03" db="EMBL/GenBank/DDBJ databases">
        <title>Updated assembly of Pseudogymnoascus destructans, the fungus causing white-nose syndrome of bats.</title>
        <authorList>
            <person name="Palmer J.M."/>
            <person name="Drees K.P."/>
            <person name="Foster J.T."/>
            <person name="Lindner D.L."/>
        </authorList>
    </citation>
    <scope>NUCLEOTIDE SEQUENCE [LARGE SCALE GENOMIC DNA]</scope>
    <source>
        <strain evidence="2">20631-21</strain>
    </source>
</reference>
<evidence type="ECO:0000256" key="1">
    <source>
        <dbReference type="SAM" id="MobiDB-lite"/>
    </source>
</evidence>
<feature type="compositionally biased region" description="Low complexity" evidence="1">
    <location>
        <begin position="259"/>
        <end position="268"/>
    </location>
</feature>
<feature type="region of interest" description="Disordered" evidence="1">
    <location>
        <begin position="61"/>
        <end position="147"/>
    </location>
</feature>
<sequence>MAGHLDRRPNSPPQLSAIRLRLPASAALTLHATSPPPGLPTDLTYDAAIAALIEDLPTLPSSDDEETLCRHSHDASLPSTLTTTPGRRALSTTTTIHGTPTPSLSSHDGSPEPEDTRGSRHNSPELGESAPSRQVSEFASRTIPPGSTSAAFTALAALSTVRSMFIKNTESFSLSRPANAEAWAAQHVGKEASSPCGHCVKSGTRCDFRVVDLTTADDGEDGGKKPEGKKPKGKKPKGKKPEGKKPEKKAASSAHTTRTRTCTRTTTTHGCNPFSPGPDTPPQLRTLSPTMSGALPPPSRSRGPATPRRSRIALELARALPPAARAARHHRLSWALLALEMAEDEEKEKEEEEEDEE</sequence>
<feature type="compositionally biased region" description="Low complexity" evidence="1">
    <location>
        <begin position="92"/>
        <end position="101"/>
    </location>
</feature>
<gene>
    <name evidence="2" type="ORF">VC83_03313</name>
</gene>
<feature type="compositionally biased region" description="Basic and acidic residues" evidence="1">
    <location>
        <begin position="239"/>
        <end position="250"/>
    </location>
</feature>